<protein>
    <recommendedName>
        <fullName evidence="4">Phytolongin Phyl1.1-like</fullName>
    </recommendedName>
</protein>
<evidence type="ECO:0008006" key="4">
    <source>
        <dbReference type="Google" id="ProtNLM"/>
    </source>
</evidence>
<sequence length="248" mass="27931">MGSVRKAVYYCSVSKGVQLIYTYNGGDHEIENLAALCLERVPPFHKWYFQTMAKKTFGFLMESEGYVYFAIVDEGLGNVKVLRFLEQLKEEFRKVAKKGSCWTMSNLNSLCLQGDLVPVISPCNDASRQIEGGASTNALLLGKQSRIEKKKMNDHVIAMRDAEVEEHRKSTELVKVDPGVIDTSDQGTAVSPIMSQKELCLVRSMTSSQNFQKRWCRHVRVVLAIDAVVCLVLFVIWLIICEGTKCLH</sequence>
<dbReference type="Gene3D" id="3.30.450.50">
    <property type="entry name" value="Longin domain"/>
    <property type="match status" value="1"/>
</dbReference>
<dbReference type="SUPFAM" id="SSF64356">
    <property type="entry name" value="SNARE-like"/>
    <property type="match status" value="1"/>
</dbReference>
<dbReference type="EMBL" id="AYRZ02000001">
    <property type="protein sequence ID" value="PHT94183.1"/>
    <property type="molecule type" value="Genomic_DNA"/>
</dbReference>
<keyword evidence="1" id="KW-0472">Membrane</keyword>
<evidence type="ECO:0000256" key="1">
    <source>
        <dbReference type="SAM" id="Phobius"/>
    </source>
</evidence>
<evidence type="ECO:0000313" key="2">
    <source>
        <dbReference type="EMBL" id="PHT94183.1"/>
    </source>
</evidence>
<accession>A0A1U8HNI3</accession>
<feature type="transmembrane region" description="Helical" evidence="1">
    <location>
        <begin position="221"/>
        <end position="240"/>
    </location>
</feature>
<name>A0A1U8HNI3_CAPAN</name>
<reference evidence="2 3" key="1">
    <citation type="journal article" date="2014" name="Nat. Genet.">
        <title>Genome sequence of the hot pepper provides insights into the evolution of pungency in Capsicum species.</title>
        <authorList>
            <person name="Kim S."/>
            <person name="Park M."/>
            <person name="Yeom S.I."/>
            <person name="Kim Y.M."/>
            <person name="Lee J.M."/>
            <person name="Lee H.A."/>
            <person name="Seo E."/>
            <person name="Choi J."/>
            <person name="Cheong K."/>
            <person name="Kim K.T."/>
            <person name="Jung K."/>
            <person name="Lee G.W."/>
            <person name="Oh S.K."/>
            <person name="Bae C."/>
            <person name="Kim S.B."/>
            <person name="Lee H.Y."/>
            <person name="Kim S.Y."/>
            <person name="Kim M.S."/>
            <person name="Kang B.C."/>
            <person name="Jo Y.D."/>
            <person name="Yang H.B."/>
            <person name="Jeong H.J."/>
            <person name="Kang W.H."/>
            <person name="Kwon J.K."/>
            <person name="Shin C."/>
            <person name="Lim J.Y."/>
            <person name="Park J.H."/>
            <person name="Huh J.H."/>
            <person name="Kim J.S."/>
            <person name="Kim B.D."/>
            <person name="Cohen O."/>
            <person name="Paran I."/>
            <person name="Suh M.C."/>
            <person name="Lee S.B."/>
            <person name="Kim Y.K."/>
            <person name="Shin Y."/>
            <person name="Noh S.J."/>
            <person name="Park J."/>
            <person name="Seo Y.S."/>
            <person name="Kwon S.Y."/>
            <person name="Kim H.A."/>
            <person name="Park J.M."/>
            <person name="Kim H.J."/>
            <person name="Choi S.B."/>
            <person name="Bosland P.W."/>
            <person name="Reeves G."/>
            <person name="Jo S.H."/>
            <person name="Lee B.W."/>
            <person name="Cho H.T."/>
            <person name="Choi H.S."/>
            <person name="Lee M.S."/>
            <person name="Yu Y."/>
            <person name="Do Choi Y."/>
            <person name="Park B.S."/>
            <person name="van Deynze A."/>
            <person name="Ashrafi H."/>
            <person name="Hill T."/>
            <person name="Kim W.T."/>
            <person name="Pai H.S."/>
            <person name="Ahn H.K."/>
            <person name="Yeam I."/>
            <person name="Giovannoni J.J."/>
            <person name="Rose J.K."/>
            <person name="Sorensen I."/>
            <person name="Lee S.J."/>
            <person name="Kim R.W."/>
            <person name="Choi I.Y."/>
            <person name="Choi B.S."/>
            <person name="Lim J.S."/>
            <person name="Lee Y.H."/>
            <person name="Choi D."/>
        </authorList>
    </citation>
    <scope>NUCLEOTIDE SEQUENCE [LARGE SCALE GENOMIC DNA]</scope>
    <source>
        <strain evidence="3">cv. CM334</strain>
    </source>
</reference>
<reference evidence="2 3" key="2">
    <citation type="journal article" date="2017" name="Genome Biol.">
        <title>New reference genome sequences of hot pepper reveal the massive evolution of plant disease-resistance genes by retroduplication.</title>
        <authorList>
            <person name="Kim S."/>
            <person name="Park J."/>
            <person name="Yeom S.I."/>
            <person name="Kim Y.M."/>
            <person name="Seo E."/>
            <person name="Kim K.T."/>
            <person name="Kim M.S."/>
            <person name="Lee J.M."/>
            <person name="Cheong K."/>
            <person name="Shin H.S."/>
            <person name="Kim S.B."/>
            <person name="Han K."/>
            <person name="Lee J."/>
            <person name="Park M."/>
            <person name="Lee H.A."/>
            <person name="Lee H.Y."/>
            <person name="Lee Y."/>
            <person name="Oh S."/>
            <person name="Lee J.H."/>
            <person name="Choi E."/>
            <person name="Choi E."/>
            <person name="Lee S.E."/>
            <person name="Jeon J."/>
            <person name="Kim H."/>
            <person name="Choi G."/>
            <person name="Song H."/>
            <person name="Lee J."/>
            <person name="Lee S.C."/>
            <person name="Kwon J.K."/>
            <person name="Lee H.Y."/>
            <person name="Koo N."/>
            <person name="Hong Y."/>
            <person name="Kim R.W."/>
            <person name="Kang W.H."/>
            <person name="Huh J.H."/>
            <person name="Kang B.C."/>
            <person name="Yang T.J."/>
            <person name="Lee Y.H."/>
            <person name="Bennetzen J.L."/>
            <person name="Choi D."/>
        </authorList>
    </citation>
    <scope>NUCLEOTIDE SEQUENCE [LARGE SCALE GENOMIC DNA]</scope>
    <source>
        <strain evidence="3">cv. CM334</strain>
    </source>
</reference>
<proteinExistence type="predicted"/>
<dbReference type="PANTHER" id="PTHR47461:SF1">
    <property type="entry name" value="PHYTOLONGIN PHYL1.2"/>
    <property type="match status" value="1"/>
</dbReference>
<keyword evidence="1" id="KW-1133">Transmembrane helix</keyword>
<dbReference type="OrthoDB" id="1871923at2759"/>
<gene>
    <name evidence="2" type="ORF">T459_02065</name>
</gene>
<keyword evidence="1" id="KW-0812">Transmembrane</keyword>
<evidence type="ECO:0000313" key="3">
    <source>
        <dbReference type="Proteomes" id="UP000222542"/>
    </source>
</evidence>
<organism evidence="2 3">
    <name type="scientific">Capsicum annuum</name>
    <name type="common">Capsicum pepper</name>
    <dbReference type="NCBI Taxonomy" id="4072"/>
    <lineage>
        <taxon>Eukaryota</taxon>
        <taxon>Viridiplantae</taxon>
        <taxon>Streptophyta</taxon>
        <taxon>Embryophyta</taxon>
        <taxon>Tracheophyta</taxon>
        <taxon>Spermatophyta</taxon>
        <taxon>Magnoliopsida</taxon>
        <taxon>eudicotyledons</taxon>
        <taxon>Gunneridae</taxon>
        <taxon>Pentapetalae</taxon>
        <taxon>asterids</taxon>
        <taxon>lamiids</taxon>
        <taxon>Solanales</taxon>
        <taxon>Solanaceae</taxon>
        <taxon>Solanoideae</taxon>
        <taxon>Capsiceae</taxon>
        <taxon>Capsicum</taxon>
    </lineage>
</organism>
<dbReference type="Gramene" id="PHT94183">
    <property type="protein sequence ID" value="PHT94183"/>
    <property type="gene ID" value="T459_02065"/>
</dbReference>
<dbReference type="AlphaFoldDB" id="A0A1U8HNI3"/>
<dbReference type="PANTHER" id="PTHR47461">
    <property type="entry name" value="PHYTOLONGIN PHYL1.2"/>
    <property type="match status" value="1"/>
</dbReference>
<dbReference type="SMR" id="A0A1U8HNI3"/>
<comment type="caution">
    <text evidence="2">The sequence shown here is derived from an EMBL/GenBank/DDBJ whole genome shotgun (WGS) entry which is preliminary data.</text>
</comment>
<dbReference type="STRING" id="4072.A0A1U8HNI3"/>
<dbReference type="InterPro" id="IPR044783">
    <property type="entry name" value="PHYL"/>
</dbReference>
<dbReference type="KEGG" id="cann:107879590"/>
<dbReference type="OMA" id="GIWLAIC"/>
<dbReference type="InterPro" id="IPR011012">
    <property type="entry name" value="Longin-like_dom_sf"/>
</dbReference>
<dbReference type="GO" id="GO:0016020">
    <property type="term" value="C:membrane"/>
    <property type="evidence" value="ECO:0007669"/>
    <property type="project" value="InterPro"/>
</dbReference>
<keyword evidence="3" id="KW-1185">Reference proteome</keyword>
<dbReference type="Proteomes" id="UP000222542">
    <property type="component" value="Unassembled WGS sequence"/>
</dbReference>